<evidence type="ECO:0000313" key="2">
    <source>
        <dbReference type="EMBL" id="OJT11787.1"/>
    </source>
</evidence>
<evidence type="ECO:0000256" key="1">
    <source>
        <dbReference type="SAM" id="Phobius"/>
    </source>
</evidence>
<dbReference type="Proteomes" id="UP000184267">
    <property type="component" value="Unassembled WGS sequence"/>
</dbReference>
<dbReference type="AlphaFoldDB" id="A0A1M2VVZ0"/>
<sequence>MPLRLAPVRQASKKLVTKLKPVWLGKGMRSIGRGVSRIPLSPVVAAVQTTGNVGSAVPFLQGILSVVATQVLQRAEAVKQNRKEYKELYGFRVMSVESAVGGVIADDELDEKTKKHNFELEKYILFTASLFTAPITMYIVAFRRDVDEIVKI</sequence>
<protein>
    <submittedName>
        <fullName evidence="2">Uncharacterized protein</fullName>
    </submittedName>
</protein>
<keyword evidence="1" id="KW-0812">Transmembrane</keyword>
<organism evidence="2 3">
    <name type="scientific">Trametes pubescens</name>
    <name type="common">White-rot fungus</name>
    <dbReference type="NCBI Taxonomy" id="154538"/>
    <lineage>
        <taxon>Eukaryota</taxon>
        <taxon>Fungi</taxon>
        <taxon>Dikarya</taxon>
        <taxon>Basidiomycota</taxon>
        <taxon>Agaricomycotina</taxon>
        <taxon>Agaricomycetes</taxon>
        <taxon>Polyporales</taxon>
        <taxon>Polyporaceae</taxon>
        <taxon>Trametes</taxon>
    </lineage>
</organism>
<evidence type="ECO:0000313" key="3">
    <source>
        <dbReference type="Proteomes" id="UP000184267"/>
    </source>
</evidence>
<dbReference type="OMA" id="NGIVETM"/>
<accession>A0A1M2VVZ0</accession>
<dbReference type="EMBL" id="MNAD01000575">
    <property type="protein sequence ID" value="OJT11787.1"/>
    <property type="molecule type" value="Genomic_DNA"/>
</dbReference>
<keyword evidence="3" id="KW-1185">Reference proteome</keyword>
<feature type="transmembrane region" description="Helical" evidence="1">
    <location>
        <begin position="123"/>
        <end position="142"/>
    </location>
</feature>
<comment type="caution">
    <text evidence="2">The sequence shown here is derived from an EMBL/GenBank/DDBJ whole genome shotgun (WGS) entry which is preliminary data.</text>
</comment>
<keyword evidence="1" id="KW-1133">Transmembrane helix</keyword>
<name>A0A1M2VVZ0_TRAPU</name>
<reference evidence="2 3" key="1">
    <citation type="submission" date="2016-10" db="EMBL/GenBank/DDBJ databases">
        <title>Genome sequence of the basidiomycete white-rot fungus Trametes pubescens.</title>
        <authorList>
            <person name="Makela M.R."/>
            <person name="Granchi Z."/>
            <person name="Peng M."/>
            <person name="De Vries R.P."/>
            <person name="Grigoriev I."/>
            <person name="Riley R."/>
            <person name="Hilden K."/>
        </authorList>
    </citation>
    <scope>NUCLEOTIDE SEQUENCE [LARGE SCALE GENOMIC DNA]</scope>
    <source>
        <strain evidence="2 3">FBCC735</strain>
    </source>
</reference>
<proteinExistence type="predicted"/>
<keyword evidence="1" id="KW-0472">Membrane</keyword>
<gene>
    <name evidence="2" type="ORF">TRAPUB_11677</name>
</gene>
<dbReference type="OrthoDB" id="2751721at2759"/>